<dbReference type="GO" id="GO:0003677">
    <property type="term" value="F:DNA binding"/>
    <property type="evidence" value="ECO:0007669"/>
    <property type="project" value="InterPro"/>
</dbReference>
<evidence type="ECO:0000313" key="2">
    <source>
        <dbReference type="EMBL" id="MBB5868693.1"/>
    </source>
</evidence>
<dbReference type="Pfam" id="PF12728">
    <property type="entry name" value="HTH_17"/>
    <property type="match status" value="1"/>
</dbReference>
<dbReference type="InterPro" id="IPR041657">
    <property type="entry name" value="HTH_17"/>
</dbReference>
<keyword evidence="3" id="KW-1185">Reference proteome</keyword>
<evidence type="ECO:0000313" key="3">
    <source>
        <dbReference type="Proteomes" id="UP000587527"/>
    </source>
</evidence>
<proteinExistence type="predicted"/>
<dbReference type="AlphaFoldDB" id="A0A841BP12"/>
<feature type="domain" description="Helix-turn-helix" evidence="1">
    <location>
        <begin position="84"/>
        <end position="131"/>
    </location>
</feature>
<dbReference type="NCBIfam" id="TIGR01764">
    <property type="entry name" value="excise"/>
    <property type="match status" value="1"/>
</dbReference>
<comment type="caution">
    <text evidence="2">The sequence shown here is derived from an EMBL/GenBank/DDBJ whole genome shotgun (WGS) entry which is preliminary data.</text>
</comment>
<reference evidence="2 3" key="1">
    <citation type="submission" date="2020-08" db="EMBL/GenBank/DDBJ databases">
        <title>Sequencing the genomes of 1000 actinobacteria strains.</title>
        <authorList>
            <person name="Klenk H.-P."/>
        </authorList>
    </citation>
    <scope>NUCLEOTIDE SEQUENCE [LARGE SCALE GENOMIC DNA]</scope>
    <source>
        <strain evidence="2 3">DSM 45362</strain>
    </source>
</reference>
<accession>A0A841BP12</accession>
<sequence length="153" mass="16848">MTAIPLNAEPPSARVIEVASQALDRVRSYLRNHPDGPQEVHIVVADSPHDELSVPREAVVLLARVLSHLAEGHGVAVLPMESELTSQQAADLLNVSRPFLIGLLDAGEIRYRMVGSHRRIELKSLMDYQRADDARTLRAANDLTALDEELGFI</sequence>
<gene>
    <name evidence="2" type="ORF">F4553_002072</name>
</gene>
<name>A0A841BP12_9ACTN</name>
<protein>
    <submittedName>
        <fullName evidence="2">Excisionase family DNA binding protein</fullName>
    </submittedName>
</protein>
<organism evidence="2 3">
    <name type="scientific">Allocatelliglobosispora scoriae</name>
    <dbReference type="NCBI Taxonomy" id="643052"/>
    <lineage>
        <taxon>Bacteria</taxon>
        <taxon>Bacillati</taxon>
        <taxon>Actinomycetota</taxon>
        <taxon>Actinomycetes</taxon>
        <taxon>Micromonosporales</taxon>
        <taxon>Micromonosporaceae</taxon>
        <taxon>Allocatelliglobosispora</taxon>
    </lineage>
</organism>
<dbReference type="InterPro" id="IPR010093">
    <property type="entry name" value="SinI_DNA-bd"/>
</dbReference>
<dbReference type="EMBL" id="JACHMN010000002">
    <property type="protein sequence ID" value="MBB5868693.1"/>
    <property type="molecule type" value="Genomic_DNA"/>
</dbReference>
<dbReference type="Proteomes" id="UP000587527">
    <property type="component" value="Unassembled WGS sequence"/>
</dbReference>
<evidence type="ECO:0000259" key="1">
    <source>
        <dbReference type="Pfam" id="PF12728"/>
    </source>
</evidence>
<dbReference type="RefSeq" id="WP_184834806.1">
    <property type="nucleotide sequence ID" value="NZ_JACHMN010000002.1"/>
</dbReference>